<accession>A0A9Q2KVN2</accession>
<reference evidence="3 4" key="1">
    <citation type="submission" date="2020-09" db="EMBL/GenBank/DDBJ databases">
        <title>Development of specific Francisella tularensis PCR assay based on in-depth characterization of family Francisellaceae.</title>
        <authorList>
            <person name="Ohrman C."/>
            <person name="Sahl J."/>
            <person name="Sjodin A."/>
            <person name="Uneklint I."/>
            <person name="Ballard R."/>
            <person name="Karlsson L."/>
            <person name="Mcdonough R."/>
            <person name="Sundell D."/>
            <person name="Soria K."/>
            <person name="Brindeflk B."/>
            <person name="Vallesi A."/>
            <person name="Ramirez-Paredes J.G."/>
            <person name="Colquhoun D."/>
            <person name="Myrtennas K."/>
            <person name="Birdsell D."/>
            <person name="Johansson A."/>
            <person name="Wagner D."/>
            <person name="Forsman M."/>
        </authorList>
    </citation>
    <scope>NUCLEOTIDE SEQUENCE [LARGE SCALE GENOMIC DNA]</scope>
    <source>
        <strain evidence="3 4">FSC1140</strain>
    </source>
</reference>
<proteinExistence type="predicted"/>
<sequence length="277" mass="31273">MANLNYQKIISFCKKTVDENPFLVKAILVHIGIVILLYTLAFISDLKFETSQAALSAQVENTPKKLQIIQATSISSSELDKQISAYENHQQELKQAREDIKQAKKQALIKHQQKLKEQAEAEKKAKLEAKIKAIEEAKKKAQEEAKHKKEQELRAKQEAEEKARQERLAKARAEAIASAKREAAKNQADLAVSKYVTEYTDRVGSNWIKDDCRGIYDLPRAIIRNGEFIKLTGTSGDYSCDQSLIDAIKNTTPPEASNPIARRTIQTENISFIFKQS</sequence>
<keyword evidence="2" id="KW-1133">Transmembrane helix</keyword>
<feature type="transmembrane region" description="Helical" evidence="2">
    <location>
        <begin position="22"/>
        <end position="43"/>
    </location>
</feature>
<protein>
    <submittedName>
        <fullName evidence="3">Cell envelope integrity protein TolA</fullName>
    </submittedName>
</protein>
<evidence type="ECO:0000313" key="3">
    <source>
        <dbReference type="EMBL" id="MBK2064625.1"/>
    </source>
</evidence>
<evidence type="ECO:0000313" key="4">
    <source>
        <dbReference type="Proteomes" id="UP000701999"/>
    </source>
</evidence>
<keyword evidence="2" id="KW-0472">Membrane</keyword>
<dbReference type="EMBL" id="JACVKN010000044">
    <property type="protein sequence ID" value="MBK2064625.1"/>
    <property type="molecule type" value="Genomic_DNA"/>
</dbReference>
<evidence type="ECO:0000256" key="2">
    <source>
        <dbReference type="SAM" id="Phobius"/>
    </source>
</evidence>
<organism evidence="3 4">
    <name type="scientific">Francisella noatunensis</name>
    <dbReference type="NCBI Taxonomy" id="657445"/>
    <lineage>
        <taxon>Bacteria</taxon>
        <taxon>Pseudomonadati</taxon>
        <taxon>Pseudomonadota</taxon>
        <taxon>Gammaproteobacteria</taxon>
        <taxon>Thiotrichales</taxon>
        <taxon>Francisellaceae</taxon>
        <taxon>Francisella</taxon>
    </lineage>
</organism>
<dbReference type="GO" id="GO:0019534">
    <property type="term" value="F:toxin transmembrane transporter activity"/>
    <property type="evidence" value="ECO:0007669"/>
    <property type="project" value="InterPro"/>
</dbReference>
<evidence type="ECO:0000256" key="1">
    <source>
        <dbReference type="SAM" id="MobiDB-lite"/>
    </source>
</evidence>
<keyword evidence="4" id="KW-1185">Reference proteome</keyword>
<dbReference type="NCBIfam" id="TIGR02794">
    <property type="entry name" value="tolA_full"/>
    <property type="match status" value="1"/>
</dbReference>
<dbReference type="GeneID" id="93255234"/>
<feature type="region of interest" description="Disordered" evidence="1">
    <location>
        <begin position="140"/>
        <end position="162"/>
    </location>
</feature>
<name>A0A9Q2KVN2_9GAMM</name>
<dbReference type="AlphaFoldDB" id="A0A9Q2KVN2"/>
<comment type="caution">
    <text evidence="3">The sequence shown here is derived from an EMBL/GenBank/DDBJ whole genome shotgun (WGS) entry which is preliminary data.</text>
</comment>
<dbReference type="InterPro" id="IPR014161">
    <property type="entry name" value="Tol-Pal_TolA"/>
</dbReference>
<dbReference type="Proteomes" id="UP000701999">
    <property type="component" value="Unassembled WGS sequence"/>
</dbReference>
<gene>
    <name evidence="3" type="primary">tolA</name>
    <name evidence="3" type="ORF">IB647_02250</name>
</gene>
<dbReference type="GO" id="GO:0043213">
    <property type="term" value="P:bacteriocin transport"/>
    <property type="evidence" value="ECO:0007669"/>
    <property type="project" value="InterPro"/>
</dbReference>
<dbReference type="GO" id="GO:0016020">
    <property type="term" value="C:membrane"/>
    <property type="evidence" value="ECO:0007669"/>
    <property type="project" value="InterPro"/>
</dbReference>
<keyword evidence="2" id="KW-0812">Transmembrane</keyword>
<dbReference type="RefSeq" id="WP_159184493.1">
    <property type="nucleotide sequence ID" value="NZ_JACVJL010000061.1"/>
</dbReference>